<comment type="caution">
    <text evidence="4">The sequence shown here is derived from an EMBL/GenBank/DDBJ whole genome shotgun (WGS) entry which is preliminary data.</text>
</comment>
<dbReference type="Gene3D" id="3.30.70.890">
    <property type="entry name" value="GHMP kinase, C-terminal domain"/>
    <property type="match status" value="1"/>
</dbReference>
<dbReference type="Pfam" id="PF08544">
    <property type="entry name" value="GHMP_kinases_C"/>
    <property type="match status" value="1"/>
</dbReference>
<dbReference type="PRINTS" id="PR00960">
    <property type="entry name" value="LMBPPROTEIN"/>
</dbReference>
<dbReference type="STRING" id="1817772.A2527_12760"/>
<dbReference type="GO" id="GO:0042352">
    <property type="term" value="P:GDP-L-fucose salvage"/>
    <property type="evidence" value="ECO:0007669"/>
    <property type="project" value="TreeGrafter"/>
</dbReference>
<dbReference type="Proteomes" id="UP000178449">
    <property type="component" value="Unassembled WGS sequence"/>
</dbReference>
<dbReference type="InterPro" id="IPR052203">
    <property type="entry name" value="GHMP_Kinase-Related"/>
</dbReference>
<evidence type="ECO:0000259" key="3">
    <source>
        <dbReference type="Pfam" id="PF08544"/>
    </source>
</evidence>
<dbReference type="InterPro" id="IPR036554">
    <property type="entry name" value="GHMP_kinase_C_sf"/>
</dbReference>
<dbReference type="GO" id="GO:0005524">
    <property type="term" value="F:ATP binding"/>
    <property type="evidence" value="ECO:0007669"/>
    <property type="project" value="InterPro"/>
</dbReference>
<dbReference type="EMBL" id="MFNE01000033">
    <property type="protein sequence ID" value="OGG94816.1"/>
    <property type="molecule type" value="Genomic_DNA"/>
</dbReference>
<dbReference type="PANTHER" id="PTHR32463:SF0">
    <property type="entry name" value="L-FUCOSE KINASE"/>
    <property type="match status" value="1"/>
</dbReference>
<dbReference type="InterPro" id="IPR001174">
    <property type="entry name" value="HddA/FKP"/>
</dbReference>
<gene>
    <name evidence="4" type="ORF">A2527_12760</name>
</gene>
<dbReference type="GO" id="GO:0050201">
    <property type="term" value="F:fucokinase activity"/>
    <property type="evidence" value="ECO:0007669"/>
    <property type="project" value="TreeGrafter"/>
</dbReference>
<dbReference type="AlphaFoldDB" id="A0A1F6G9N3"/>
<proteinExistence type="predicted"/>
<dbReference type="PANTHER" id="PTHR32463">
    <property type="entry name" value="L-FUCOSE KINASE"/>
    <property type="match status" value="1"/>
</dbReference>
<evidence type="ECO:0000256" key="2">
    <source>
        <dbReference type="ARBA" id="ARBA00022777"/>
    </source>
</evidence>
<protein>
    <recommendedName>
        <fullName evidence="3">GHMP kinase C-terminal domain-containing protein</fullName>
    </recommendedName>
</protein>
<evidence type="ECO:0000313" key="5">
    <source>
        <dbReference type="Proteomes" id="UP000178449"/>
    </source>
</evidence>
<organism evidence="4 5">
    <name type="scientific">Candidatus Lambdaproteobacteria bacterium RIFOXYD2_FULL_50_16</name>
    <dbReference type="NCBI Taxonomy" id="1817772"/>
    <lineage>
        <taxon>Bacteria</taxon>
        <taxon>Pseudomonadati</taxon>
        <taxon>Pseudomonadota</taxon>
        <taxon>Candidatus Lambdaproteobacteria</taxon>
    </lineage>
</organism>
<dbReference type="SUPFAM" id="SSF55060">
    <property type="entry name" value="GHMP Kinase, C-terminal domain"/>
    <property type="match status" value="1"/>
</dbReference>
<evidence type="ECO:0000313" key="4">
    <source>
        <dbReference type="EMBL" id="OGG94816.1"/>
    </source>
</evidence>
<reference evidence="4 5" key="1">
    <citation type="journal article" date="2016" name="Nat. Commun.">
        <title>Thousands of microbial genomes shed light on interconnected biogeochemical processes in an aquifer system.</title>
        <authorList>
            <person name="Anantharaman K."/>
            <person name="Brown C.T."/>
            <person name="Hug L.A."/>
            <person name="Sharon I."/>
            <person name="Castelle C.J."/>
            <person name="Probst A.J."/>
            <person name="Thomas B.C."/>
            <person name="Singh A."/>
            <person name="Wilkins M.J."/>
            <person name="Karaoz U."/>
            <person name="Brodie E.L."/>
            <person name="Williams K.H."/>
            <person name="Hubbard S.S."/>
            <person name="Banfield J.F."/>
        </authorList>
    </citation>
    <scope>NUCLEOTIDE SEQUENCE [LARGE SCALE GENOMIC DNA]</scope>
</reference>
<dbReference type="InterPro" id="IPR013750">
    <property type="entry name" value="GHMP_kinase_C_dom"/>
</dbReference>
<evidence type="ECO:0000256" key="1">
    <source>
        <dbReference type="ARBA" id="ARBA00022679"/>
    </source>
</evidence>
<accession>A0A1F6G9N3</accession>
<name>A0A1F6G9N3_9PROT</name>
<feature type="domain" description="GHMP kinase C-terminal" evidence="3">
    <location>
        <begin position="75"/>
        <end position="143"/>
    </location>
</feature>
<keyword evidence="2" id="KW-0418">Kinase</keyword>
<keyword evidence="1" id="KW-0808">Transferase</keyword>
<sequence length="169" mass="18749">MQSGEIVVHSVIIRPERLQQFEGNLMLFFTGLSRIAAEVAKDQIANIPKKIDTLNTMKGMVDQAYSILTDGNLELDAFGELLNDTWKLKRSLSAKVTNDHVDEIYSRAIKAGAIGGKLLGAGNGGFMCFYVKPEKRATVRKALGDLIHVPFKFDFDGSKIIVYQPNEIM</sequence>